<name>A0AAV7EWH1_ARIFI</name>
<evidence type="ECO:0000313" key="1">
    <source>
        <dbReference type="EMBL" id="KAG9452839.1"/>
    </source>
</evidence>
<sequence>MAVYLEKVKGIADKFVVVGQPLDDSIISITRRWPNNSNSWTSVHLPLLMLPPKDPPPVTQAATGNSHEAEVVDVTRVGAVEVVAEVARTLLE</sequence>
<keyword evidence="2" id="KW-1185">Reference proteome</keyword>
<reference evidence="1 2" key="1">
    <citation type="submission" date="2021-07" db="EMBL/GenBank/DDBJ databases">
        <title>The Aristolochia fimbriata genome: insights into angiosperm evolution, floral development and chemical biosynthesis.</title>
        <authorList>
            <person name="Jiao Y."/>
        </authorList>
    </citation>
    <scope>NUCLEOTIDE SEQUENCE [LARGE SCALE GENOMIC DNA]</scope>
    <source>
        <strain evidence="1">IBCAS-2021</strain>
        <tissue evidence="1">Leaf</tissue>
    </source>
</reference>
<dbReference type="EMBL" id="JAINDJ010000003">
    <property type="protein sequence ID" value="KAG9452839.1"/>
    <property type="molecule type" value="Genomic_DNA"/>
</dbReference>
<evidence type="ECO:0000313" key="2">
    <source>
        <dbReference type="Proteomes" id="UP000825729"/>
    </source>
</evidence>
<comment type="caution">
    <text evidence="1">The sequence shown here is derived from an EMBL/GenBank/DDBJ whole genome shotgun (WGS) entry which is preliminary data.</text>
</comment>
<proteinExistence type="predicted"/>
<protein>
    <submittedName>
        <fullName evidence="1">Uncharacterized protein</fullName>
    </submittedName>
</protein>
<accession>A0AAV7EWH1</accession>
<dbReference type="Proteomes" id="UP000825729">
    <property type="component" value="Unassembled WGS sequence"/>
</dbReference>
<gene>
    <name evidence="1" type="ORF">H6P81_005743</name>
</gene>
<organism evidence="1 2">
    <name type="scientific">Aristolochia fimbriata</name>
    <name type="common">White veined hardy Dutchman's pipe vine</name>
    <dbReference type="NCBI Taxonomy" id="158543"/>
    <lineage>
        <taxon>Eukaryota</taxon>
        <taxon>Viridiplantae</taxon>
        <taxon>Streptophyta</taxon>
        <taxon>Embryophyta</taxon>
        <taxon>Tracheophyta</taxon>
        <taxon>Spermatophyta</taxon>
        <taxon>Magnoliopsida</taxon>
        <taxon>Magnoliidae</taxon>
        <taxon>Piperales</taxon>
        <taxon>Aristolochiaceae</taxon>
        <taxon>Aristolochia</taxon>
    </lineage>
</organism>
<dbReference type="AlphaFoldDB" id="A0AAV7EWH1"/>